<feature type="domain" description="CBF1-interacting co-repressor CIR N-terminal" evidence="10">
    <location>
        <begin position="12"/>
        <end position="48"/>
    </location>
</feature>
<feature type="coiled-coil region" evidence="8">
    <location>
        <begin position="24"/>
        <end position="58"/>
    </location>
</feature>
<evidence type="ECO:0000256" key="1">
    <source>
        <dbReference type="ARBA" id="ARBA00004123"/>
    </source>
</evidence>
<protein>
    <recommendedName>
        <fullName evidence="10">CBF1-interacting co-repressor CIR N-terminal domain-containing protein</fullName>
    </recommendedName>
</protein>
<dbReference type="Pfam" id="PF10197">
    <property type="entry name" value="Cir_N"/>
    <property type="match status" value="1"/>
</dbReference>
<evidence type="ECO:0000313" key="11">
    <source>
        <dbReference type="EMBL" id="CAD8581870.1"/>
    </source>
</evidence>
<evidence type="ECO:0000256" key="5">
    <source>
        <dbReference type="ARBA" id="ARBA00023054"/>
    </source>
</evidence>
<organism evidence="11">
    <name type="scientific">Ostreococcus mediterraneus</name>
    <dbReference type="NCBI Taxonomy" id="1486918"/>
    <lineage>
        <taxon>Eukaryota</taxon>
        <taxon>Viridiplantae</taxon>
        <taxon>Chlorophyta</taxon>
        <taxon>Mamiellophyceae</taxon>
        <taxon>Mamiellales</taxon>
        <taxon>Bathycoccaceae</taxon>
        <taxon>Ostreococcus</taxon>
    </lineage>
</organism>
<comment type="subcellular location">
    <subcellularLocation>
        <location evidence="1">Nucleus</location>
    </subcellularLocation>
</comment>
<feature type="compositionally biased region" description="Basic and acidic residues" evidence="9">
    <location>
        <begin position="305"/>
        <end position="322"/>
    </location>
</feature>
<dbReference type="GO" id="GO:0000398">
    <property type="term" value="P:mRNA splicing, via spliceosome"/>
    <property type="evidence" value="ECO:0007669"/>
    <property type="project" value="TreeGrafter"/>
</dbReference>
<feature type="compositionally biased region" description="Basic and acidic residues" evidence="9">
    <location>
        <begin position="187"/>
        <end position="206"/>
    </location>
</feature>
<evidence type="ECO:0000313" key="12">
    <source>
        <dbReference type="EMBL" id="CAD8581872.1"/>
    </source>
</evidence>
<keyword evidence="7" id="KW-0539">Nucleus</keyword>
<evidence type="ECO:0000256" key="8">
    <source>
        <dbReference type="SAM" id="Coils"/>
    </source>
</evidence>
<feature type="region of interest" description="Disordered" evidence="9">
    <location>
        <begin position="101"/>
        <end position="125"/>
    </location>
</feature>
<dbReference type="InterPro" id="IPR022209">
    <property type="entry name" value="CWC25"/>
</dbReference>
<dbReference type="PANTHER" id="PTHR16196:SF0">
    <property type="entry name" value="PRE-MRNA-SPLICING FACTOR CWC25 HOMOLOG"/>
    <property type="match status" value="1"/>
</dbReference>
<dbReference type="SMART" id="SM01083">
    <property type="entry name" value="Cir_N"/>
    <property type="match status" value="1"/>
</dbReference>
<dbReference type="GO" id="GO:0005684">
    <property type="term" value="C:U2-type spliceosomal complex"/>
    <property type="evidence" value="ECO:0007669"/>
    <property type="project" value="TreeGrafter"/>
</dbReference>
<comment type="similarity">
    <text evidence="2">Belongs to the CWC25 family.</text>
</comment>
<gene>
    <name evidence="11" type="ORF">OMED0929_LOCUS3558</name>
    <name evidence="12" type="ORF">OMED0929_LOCUS3559</name>
</gene>
<dbReference type="Pfam" id="PF12542">
    <property type="entry name" value="CWC25"/>
    <property type="match status" value="1"/>
</dbReference>
<feature type="region of interest" description="Disordered" evidence="9">
    <location>
        <begin position="144"/>
        <end position="333"/>
    </location>
</feature>
<dbReference type="PANTHER" id="PTHR16196">
    <property type="entry name" value="CELL CYCLE CONTROL PROTEIN CWF25"/>
    <property type="match status" value="1"/>
</dbReference>
<keyword evidence="5 8" id="KW-0175">Coiled coil</keyword>
<sequence>MGGGLAFLHKKSWHTAGMAVVEDVWKREQQAEHEKRRLEEMKREIEDERKQNELKQEAIAAGHVVEKVERLEFMYKGRVGEAAPAAMDEKLIGKKRFDLPVEEGHNLQQQAEEQQDEAQAKNEAWNKLNADPLLVMKQRELSAKQYVTNNPVRMAQLKEESRRDRDRKRAKKDAKREERREKKRAIKREVREKYGRKYDSSSESRSRSRSPRRRRRSRSPRRRSRSLSPRRDRRRGDDDRDRRMRRDSREPRREDRHDGDRKRRHDEIKRDDAHAQDASKGYGLTYAHGRAEDAAAIRRDKRSRWREEEAKRVSEREPEPEWRGGNNVGHRTGKISAEEKAARLASMMNDASAHDEARIAKLRKNVGELGGEMSFVEEAARGPSRHHSDAPSFIAEARSSAYGEPSSRRR</sequence>
<dbReference type="InterPro" id="IPR019339">
    <property type="entry name" value="CIR_N_dom"/>
</dbReference>
<evidence type="ECO:0000256" key="3">
    <source>
        <dbReference type="ARBA" id="ARBA00022664"/>
    </source>
</evidence>
<evidence type="ECO:0000256" key="4">
    <source>
        <dbReference type="ARBA" id="ARBA00022728"/>
    </source>
</evidence>
<evidence type="ECO:0000259" key="10">
    <source>
        <dbReference type="SMART" id="SM01083"/>
    </source>
</evidence>
<feature type="compositionally biased region" description="Basic and acidic residues" evidence="9">
    <location>
        <begin position="234"/>
        <end position="277"/>
    </location>
</feature>
<dbReference type="EMBL" id="HBEW01004250">
    <property type="protein sequence ID" value="CAD8581870.1"/>
    <property type="molecule type" value="Transcribed_RNA"/>
</dbReference>
<feature type="compositionally biased region" description="Basic and acidic residues" evidence="9">
    <location>
        <begin position="289"/>
        <end position="298"/>
    </location>
</feature>
<dbReference type="InterPro" id="IPR051376">
    <property type="entry name" value="CWC25_splicing_factor"/>
</dbReference>
<feature type="compositionally biased region" description="Basic residues" evidence="9">
    <location>
        <begin position="207"/>
        <end position="225"/>
    </location>
</feature>
<keyword evidence="4" id="KW-0747">Spliceosome</keyword>
<evidence type="ECO:0000256" key="7">
    <source>
        <dbReference type="ARBA" id="ARBA00023242"/>
    </source>
</evidence>
<accession>A0A6U0E8K5</accession>
<evidence type="ECO:0000256" key="6">
    <source>
        <dbReference type="ARBA" id="ARBA00023187"/>
    </source>
</evidence>
<keyword evidence="6" id="KW-0508">mRNA splicing</keyword>
<name>A0A6U0E8K5_9CHLO</name>
<evidence type="ECO:0000256" key="9">
    <source>
        <dbReference type="SAM" id="MobiDB-lite"/>
    </source>
</evidence>
<reference evidence="11" key="1">
    <citation type="submission" date="2021-01" db="EMBL/GenBank/DDBJ databases">
        <authorList>
            <person name="Corre E."/>
            <person name="Pelletier E."/>
            <person name="Niang G."/>
            <person name="Scheremetjew M."/>
            <person name="Finn R."/>
            <person name="Kale V."/>
            <person name="Holt S."/>
            <person name="Cochrane G."/>
            <person name="Meng A."/>
            <person name="Brown T."/>
            <person name="Cohen L."/>
        </authorList>
    </citation>
    <scope>NUCLEOTIDE SEQUENCE</scope>
    <source>
        <strain evidence="11">Clade-D-RCC2572</strain>
    </source>
</reference>
<evidence type="ECO:0000256" key="2">
    <source>
        <dbReference type="ARBA" id="ARBA00006695"/>
    </source>
</evidence>
<dbReference type="AlphaFoldDB" id="A0A6U0E8K5"/>
<keyword evidence="3" id="KW-0507">mRNA processing</keyword>
<feature type="region of interest" description="Disordered" evidence="9">
    <location>
        <begin position="379"/>
        <end position="410"/>
    </location>
</feature>
<dbReference type="EMBL" id="HBEW01004251">
    <property type="protein sequence ID" value="CAD8581872.1"/>
    <property type="molecule type" value="Transcribed_RNA"/>
</dbReference>
<proteinExistence type="inferred from homology"/>